<dbReference type="NCBIfam" id="TIGR01340">
    <property type="entry name" value="aconitase_mito"/>
    <property type="match status" value="1"/>
</dbReference>
<dbReference type="GO" id="GO:0005739">
    <property type="term" value="C:mitochondrion"/>
    <property type="evidence" value="ECO:0007669"/>
    <property type="project" value="UniProtKB-SubCell"/>
</dbReference>
<dbReference type="InterPro" id="IPR015931">
    <property type="entry name" value="Acnase/IPM_dHydase_lsu_aba_1/3"/>
</dbReference>
<comment type="subcellular location">
    <subcellularLocation>
        <location evidence="1">Mitochondrion</location>
    </subcellularLocation>
</comment>
<evidence type="ECO:0000256" key="8">
    <source>
        <dbReference type="SAM" id="MobiDB-lite"/>
    </source>
</evidence>
<dbReference type="Gene3D" id="3.30.499.10">
    <property type="entry name" value="Aconitase, domain 3"/>
    <property type="match status" value="2"/>
</dbReference>
<dbReference type="Pfam" id="PF00330">
    <property type="entry name" value="Aconitase"/>
    <property type="match status" value="1"/>
</dbReference>
<dbReference type="PROSITE" id="PS00450">
    <property type="entry name" value="ACONITASE_1"/>
    <property type="match status" value="1"/>
</dbReference>
<dbReference type="InterPro" id="IPR001030">
    <property type="entry name" value="Acoase/IPM_deHydtase_lsu_aba"/>
</dbReference>
<evidence type="ECO:0000256" key="6">
    <source>
        <dbReference type="ARBA" id="ARBA00023128"/>
    </source>
</evidence>
<dbReference type="CDD" id="cd12148">
    <property type="entry name" value="fungal_TF_MHR"/>
    <property type="match status" value="1"/>
</dbReference>
<accession>A0AAD9YT21</accession>
<keyword evidence="5" id="KW-0411">Iron-sulfur</keyword>
<feature type="domain" description="Aconitase/3-isopropylmalate dehydratase large subunit alpha/beta/alpha" evidence="9">
    <location>
        <begin position="616"/>
        <end position="1031"/>
    </location>
</feature>
<keyword evidence="12" id="KW-1185">Reference proteome</keyword>
<evidence type="ECO:0000256" key="2">
    <source>
        <dbReference type="ARBA" id="ARBA00022723"/>
    </source>
</evidence>
<keyword evidence="6" id="KW-0496">Mitochondrion</keyword>
<evidence type="ECO:0000256" key="1">
    <source>
        <dbReference type="ARBA" id="ARBA00004173"/>
    </source>
</evidence>
<evidence type="ECO:0000313" key="12">
    <source>
        <dbReference type="Proteomes" id="UP001281614"/>
    </source>
</evidence>
<evidence type="ECO:0000259" key="9">
    <source>
        <dbReference type="Pfam" id="PF00330"/>
    </source>
</evidence>
<evidence type="ECO:0000256" key="7">
    <source>
        <dbReference type="ARBA" id="ARBA00023239"/>
    </source>
</evidence>
<dbReference type="InterPro" id="IPR015928">
    <property type="entry name" value="Aconitase/3IPM_dehydase_swvl"/>
</dbReference>
<dbReference type="PRINTS" id="PR00415">
    <property type="entry name" value="ACONITASE"/>
</dbReference>
<dbReference type="Pfam" id="PF00694">
    <property type="entry name" value="Aconitase_C"/>
    <property type="match status" value="1"/>
</dbReference>
<feature type="region of interest" description="Disordered" evidence="8">
    <location>
        <begin position="82"/>
        <end position="130"/>
    </location>
</feature>
<dbReference type="SUPFAM" id="SSF52016">
    <property type="entry name" value="LeuD/IlvD-like"/>
    <property type="match status" value="1"/>
</dbReference>
<dbReference type="NCBIfam" id="NF005558">
    <property type="entry name" value="PRK07229.1"/>
    <property type="match status" value="1"/>
</dbReference>
<keyword evidence="3" id="KW-0809">Transit peptide</keyword>
<dbReference type="GO" id="GO:0006099">
    <property type="term" value="P:tricarboxylic acid cycle"/>
    <property type="evidence" value="ECO:0007669"/>
    <property type="project" value="InterPro"/>
</dbReference>
<gene>
    <name evidence="11" type="ORF">CKAH01_12620</name>
</gene>
<evidence type="ECO:0000256" key="3">
    <source>
        <dbReference type="ARBA" id="ARBA00022946"/>
    </source>
</evidence>
<dbReference type="FunFam" id="3.40.1060.10:FF:000001">
    <property type="entry name" value="Aconitate hydratase, mitochondrial"/>
    <property type="match status" value="1"/>
</dbReference>
<evidence type="ECO:0000313" key="11">
    <source>
        <dbReference type="EMBL" id="KAK2775958.1"/>
    </source>
</evidence>
<evidence type="ECO:0000259" key="10">
    <source>
        <dbReference type="Pfam" id="PF00694"/>
    </source>
</evidence>
<dbReference type="GO" id="GO:0051539">
    <property type="term" value="F:4 iron, 4 sulfur cluster binding"/>
    <property type="evidence" value="ECO:0007669"/>
    <property type="project" value="InterPro"/>
</dbReference>
<dbReference type="FunFam" id="3.20.19.10:FF:000002">
    <property type="entry name" value="Aconitate hydratase, mitochondrial"/>
    <property type="match status" value="1"/>
</dbReference>
<feature type="compositionally biased region" description="Polar residues" evidence="8">
    <location>
        <begin position="85"/>
        <end position="107"/>
    </location>
</feature>
<dbReference type="InterPro" id="IPR018136">
    <property type="entry name" value="Aconitase_4Fe-4S_BS"/>
</dbReference>
<comment type="caution">
    <text evidence="11">The sequence shown here is derived from an EMBL/GenBank/DDBJ whole genome shotgun (WGS) entry which is preliminary data.</text>
</comment>
<dbReference type="GO" id="GO:0005829">
    <property type="term" value="C:cytosol"/>
    <property type="evidence" value="ECO:0007669"/>
    <property type="project" value="TreeGrafter"/>
</dbReference>
<dbReference type="FunFam" id="3.30.499.10:FF:000004">
    <property type="entry name" value="Aconitate hydratase, mitochondrial"/>
    <property type="match status" value="1"/>
</dbReference>
<dbReference type="GO" id="GO:0003994">
    <property type="term" value="F:aconitate hydratase activity"/>
    <property type="evidence" value="ECO:0007669"/>
    <property type="project" value="InterPro"/>
</dbReference>
<dbReference type="PANTHER" id="PTHR43160">
    <property type="entry name" value="ACONITATE HYDRATASE B"/>
    <property type="match status" value="1"/>
</dbReference>
<feature type="domain" description="Aconitase A/isopropylmalate dehydratase small subunit swivel" evidence="10">
    <location>
        <begin position="1117"/>
        <end position="1244"/>
    </location>
</feature>
<name>A0AAD9YT21_COLKA</name>
<keyword evidence="4" id="KW-0408">Iron</keyword>
<dbReference type="Gene3D" id="3.40.1060.10">
    <property type="entry name" value="Aconitase, Domain 2"/>
    <property type="match status" value="1"/>
</dbReference>
<dbReference type="SUPFAM" id="SSF53732">
    <property type="entry name" value="Aconitase iron-sulfur domain"/>
    <property type="match status" value="1"/>
</dbReference>
<reference evidence="11" key="1">
    <citation type="submission" date="2023-02" db="EMBL/GenBank/DDBJ databases">
        <title>Colletotrichum kahawae CIFC_Que2 genome sequencing and assembly.</title>
        <authorList>
            <person name="Baroncelli R."/>
        </authorList>
    </citation>
    <scope>NUCLEOTIDE SEQUENCE</scope>
    <source>
        <strain evidence="11">CIFC_Que2</strain>
    </source>
</reference>
<evidence type="ECO:0000256" key="5">
    <source>
        <dbReference type="ARBA" id="ARBA00023014"/>
    </source>
</evidence>
<sequence length="1317" mass="144995">MLGSDDRLPGIWLMNHLTVYKLQKQKGAAETPQHANGATVKVSRAIIHSGGLGRLTSFYPCKSSESETLSLILERLQHIEGKYSSKPTSPNAGSSSRRQKSTCSATDDVSETPYSTPSPSGDPSPIPSVEDGVELLHLRPKPTEGVSSASPPLDVASTLSDTFDRVRDLRLKRTVGLQAITTEGVLIPPELARTWIHNYFTYTPTETFLSLVDRKMIEMIPDMLTMKHVTLDPCILIVYYIILWRGCFILNTRSFHSPDRKYARQLYLCCLRAIPTWQQEATGSITDFIAAIFMTGVATEMFDFDSSLEMHQLACDYAKGLHLHSLDGNDYFAVTEPGSTRTDDDRRGMWELIQTDLFYHLIYNKPAKLFRSLDSWQVNLPWLSLDSTPNNDAPVPTIAFLVRSRLTFVLIHFFQMIKTLNNESEAVNAIEPLCHEIESLLEEWRIEDWVQRSAHENDMINLWILGDLLLNGYTSIIFMLRKATLLKTNSPNPISSDDNIPKTHLSTRISRRILELTYLMLHVWRFPAAEAISYILGAYRAHIAYAHIASNIINSPDLEDATADLDLLDRVAQSIETAAQEECDFAPLVRVMKKINAEVRERVTGVAGRPLTYSEKVLFAHADNIGDEPLHRGKTQLKLRPRRIACQDATAQMAIIQFMSAGLDSTAVPTTVHCDHLIVGRTGQDEDLPQALNTHKEVYDFLSSACKRYGMGFWKPGAGIIHQTVLENYAFPGGMMVGTDSHTPNAGGMGMAAIGVGGADAVDVMAGLPFELTAPHIIGVRLTGQLSGWATPKDVINKLAGILTVKGGTGGVIEFFGPGTESLSATGMATICNMGAETGATTSIFPYSEAMRSYLQATHRHDIADAARLASPELRADEDAQYDRIIDINLSELEPIINGPFTPDLSTPISKLSDAVDKEGWPKDLTAGLIGSCTNSSFQDMSRAAELAKQAVDAGLQPKMPLFVSPGSEQTRKTLQENGVLRVFEELGSKLLTNGVKNSILTSYNRNFTGRLDGNPATHIFLASPEMVMAKIFSDDLSFNPTSDSIVTPSGSDFRFKPPGGEALPSLGCANTDYVYSPPPSTGRNEVEVQISETSKRLQRLAPFEPWHGKDFENCAILIKVQGKCTTDHITPAGPWFAYRGHLGNISNNTLIGAVNAETGKVNQVKNRLTGEDGDVPGTARAYKEASQPWVVIGDHNYGEGSSREHAALQPRYLGCVAIMAKSFARIHETNLKKQGLLALKFVKESDYERISSSDRISVVGIKDLQPGKNVEVRITPTTAGRESFSIELSHTLTTEQIEYFREGSALNLMAKRKQAK</sequence>
<proteinExistence type="predicted"/>
<keyword evidence="2" id="KW-0479">Metal-binding</keyword>
<evidence type="ECO:0000256" key="4">
    <source>
        <dbReference type="ARBA" id="ARBA00023004"/>
    </source>
</evidence>
<dbReference type="EMBL" id="VYYT01000032">
    <property type="protein sequence ID" value="KAK2775958.1"/>
    <property type="molecule type" value="Genomic_DNA"/>
</dbReference>
<dbReference type="InterPro" id="IPR000573">
    <property type="entry name" value="AconitaseA/IPMdHydase_ssu_swvl"/>
</dbReference>
<dbReference type="Gene3D" id="3.20.19.10">
    <property type="entry name" value="Aconitase, domain 4"/>
    <property type="match status" value="1"/>
</dbReference>
<dbReference type="InterPro" id="IPR006248">
    <property type="entry name" value="Aconitase_mito-like"/>
</dbReference>
<dbReference type="GO" id="GO:0046872">
    <property type="term" value="F:metal ion binding"/>
    <property type="evidence" value="ECO:0007669"/>
    <property type="project" value="UniProtKB-KW"/>
</dbReference>
<keyword evidence="7" id="KW-0456">Lyase</keyword>
<dbReference type="PANTHER" id="PTHR43160:SF2">
    <property type="entry name" value="HOMOCITRATE DEHYDRATASE, MITOCHONDRIAL"/>
    <property type="match status" value="1"/>
</dbReference>
<dbReference type="InterPro" id="IPR015932">
    <property type="entry name" value="Aconitase_dom2"/>
</dbReference>
<dbReference type="InterPro" id="IPR036008">
    <property type="entry name" value="Aconitase_4Fe-4S_dom"/>
</dbReference>
<organism evidence="11 12">
    <name type="scientific">Colletotrichum kahawae</name>
    <name type="common">Coffee berry disease fungus</name>
    <dbReference type="NCBI Taxonomy" id="34407"/>
    <lineage>
        <taxon>Eukaryota</taxon>
        <taxon>Fungi</taxon>
        <taxon>Dikarya</taxon>
        <taxon>Ascomycota</taxon>
        <taxon>Pezizomycotina</taxon>
        <taxon>Sordariomycetes</taxon>
        <taxon>Hypocreomycetidae</taxon>
        <taxon>Glomerellales</taxon>
        <taxon>Glomerellaceae</taxon>
        <taxon>Colletotrichum</taxon>
        <taxon>Colletotrichum gloeosporioides species complex</taxon>
    </lineage>
</organism>
<dbReference type="InterPro" id="IPR050926">
    <property type="entry name" value="Aconitase/IPM_isomerase"/>
</dbReference>
<dbReference type="Proteomes" id="UP001281614">
    <property type="component" value="Unassembled WGS sequence"/>
</dbReference>
<protein>
    <submittedName>
        <fullName evidence="11">Aconitate hydratase</fullName>
    </submittedName>
</protein>